<evidence type="ECO:0000313" key="3">
    <source>
        <dbReference type="Proteomes" id="UP000293863"/>
    </source>
</evidence>
<proteinExistence type="predicted"/>
<evidence type="ECO:0000256" key="1">
    <source>
        <dbReference type="SAM" id="SignalP"/>
    </source>
</evidence>
<sequence length="255" mass="27450">MKKILVGVFFIGMVSNIFASCDYNFDATTSDYSQIPFVQPFPSVNGQSGSATVQFPISKMYMQMSHKLAQTQITKQFNANSGVSVPSNGTFVVESKINNIAPLATSGILNQGNTIYGYSGSSSFMLGYTIINMMGNQPVLSVSSNPTALGGLESNHLQIPLNLPLSANYRIGFYFNQNSGQVGIIVNGVNYGYLNGFSFQPITSINIAHMVNMHFTSNSNDPVIGTTLDETINTDASQITQNYPTGAKDICGNLI</sequence>
<dbReference type="RefSeq" id="WP_130168277.1">
    <property type="nucleotide sequence ID" value="NZ_SGSQ01000007.1"/>
</dbReference>
<protein>
    <submittedName>
        <fullName evidence="2">DUF4882 domain-containing protein</fullName>
    </submittedName>
</protein>
<feature type="chain" id="PRO_5021010020" evidence="1">
    <location>
        <begin position="20"/>
        <end position="255"/>
    </location>
</feature>
<organism evidence="2 3">
    <name type="scientific">Acinetobacter wuhouensis</name>
    <dbReference type="NCBI Taxonomy" id="1879050"/>
    <lineage>
        <taxon>Bacteria</taxon>
        <taxon>Pseudomonadati</taxon>
        <taxon>Pseudomonadota</taxon>
        <taxon>Gammaproteobacteria</taxon>
        <taxon>Moraxellales</taxon>
        <taxon>Moraxellaceae</taxon>
        <taxon>Acinetobacter</taxon>
    </lineage>
</organism>
<feature type="signal peptide" evidence="1">
    <location>
        <begin position="1"/>
        <end position="19"/>
    </location>
</feature>
<dbReference type="Proteomes" id="UP000293863">
    <property type="component" value="Unassembled WGS sequence"/>
</dbReference>
<accession>A0A4Q7AHQ8</accession>
<dbReference type="AlphaFoldDB" id="A0A4Q7AHQ8"/>
<reference evidence="2 3" key="1">
    <citation type="submission" date="2019-02" db="EMBL/GenBank/DDBJ databases">
        <title>The Batch Genome Submission of Acinetobacter spp. strains.</title>
        <authorList>
            <person name="Qin J."/>
            <person name="Hu Y."/>
            <person name="Ye H."/>
            <person name="Wei L."/>
            <person name="Feng Y."/>
            <person name="Zong Z."/>
        </authorList>
    </citation>
    <scope>NUCLEOTIDE SEQUENCE [LARGE SCALE GENOMIC DNA]</scope>
    <source>
        <strain evidence="2 3">WCHAW060049</strain>
    </source>
</reference>
<keyword evidence="1" id="KW-0732">Signal</keyword>
<dbReference type="Pfam" id="PF16223">
    <property type="entry name" value="DUF4882"/>
    <property type="match status" value="1"/>
</dbReference>
<dbReference type="InterPro" id="IPR032620">
    <property type="entry name" value="DUF4882"/>
</dbReference>
<name>A0A4Q7AHQ8_9GAMM</name>
<dbReference type="PROSITE" id="PS51257">
    <property type="entry name" value="PROKAR_LIPOPROTEIN"/>
    <property type="match status" value="1"/>
</dbReference>
<keyword evidence="3" id="KW-1185">Reference proteome</keyword>
<dbReference type="EMBL" id="SGSQ01000007">
    <property type="protein sequence ID" value="RZG47521.1"/>
    <property type="molecule type" value="Genomic_DNA"/>
</dbReference>
<evidence type="ECO:0000313" key="2">
    <source>
        <dbReference type="EMBL" id="RZG47521.1"/>
    </source>
</evidence>
<gene>
    <name evidence="2" type="ORF">EXU28_06240</name>
</gene>
<comment type="caution">
    <text evidence="2">The sequence shown here is derived from an EMBL/GenBank/DDBJ whole genome shotgun (WGS) entry which is preliminary data.</text>
</comment>